<gene>
    <name evidence="2" type="ORF">CDL12_28220</name>
</gene>
<feature type="region of interest" description="Disordered" evidence="1">
    <location>
        <begin position="329"/>
        <end position="349"/>
    </location>
</feature>
<dbReference type="PANTHER" id="PTHR33929:SF1">
    <property type="entry name" value="MEMBRANE-ASSOCIATED KINASE REGULATOR 2-RELATED"/>
    <property type="match status" value="1"/>
</dbReference>
<sequence>MEAFSLLKYWRTSGGTTALFTGDSTFSSRATTKTTATPYYSDYGEDGPYFDLEFTLTDETGAAKSLENEDPSEKTETESGSLSEESSDNENGDDEDEELKYISLTNDDIAYQNMTLSPSDELFFNGHLVPIEPSNKSPVSLLKSAANFRVLLLKLKKAKSSNGVLEKAEKSEANEDKSVSGKMFAVKFKVDEVKGPLFSLFARDNDSLKRSMQDSDTNTCTDERKLTKEVMQKYLKMLKPLYVRASSRYVEKMKFSGPVNFRGGGGGSVSLSCKHLGKSRSTSATTSAPPGMTGSNRRDDSLLQLQDGIQGAILHCKKSFNASRDGESAMLSRSVSDPSQEKSVIMATV</sequence>
<accession>A0A2G9G1T7</accession>
<reference evidence="3" key="1">
    <citation type="journal article" date="2018" name="Gigascience">
        <title>Genome assembly of the Pink Ipe (Handroanthus impetiginosus, Bignoniaceae), a highly valued, ecologically keystone Neotropical timber forest tree.</title>
        <authorList>
            <person name="Silva-Junior O.B."/>
            <person name="Grattapaglia D."/>
            <person name="Novaes E."/>
            <person name="Collevatti R.G."/>
        </authorList>
    </citation>
    <scope>NUCLEOTIDE SEQUENCE [LARGE SCALE GENOMIC DNA]</scope>
    <source>
        <strain evidence="3">cv. UFG-1</strain>
    </source>
</reference>
<dbReference type="AlphaFoldDB" id="A0A2G9G1T7"/>
<keyword evidence="3" id="KW-1185">Reference proteome</keyword>
<comment type="caution">
    <text evidence="2">The sequence shown here is derived from an EMBL/GenBank/DDBJ whole genome shotgun (WGS) entry which is preliminary data.</text>
</comment>
<feature type="compositionally biased region" description="Low complexity" evidence="1">
    <location>
        <begin position="281"/>
        <end position="290"/>
    </location>
</feature>
<dbReference type="PANTHER" id="PTHR33929">
    <property type="entry name" value="MEMBRANE-ASSOCIATED KINASE REGULATOR 2-RELATED"/>
    <property type="match status" value="1"/>
</dbReference>
<evidence type="ECO:0000313" key="3">
    <source>
        <dbReference type="Proteomes" id="UP000231279"/>
    </source>
</evidence>
<evidence type="ECO:0000313" key="2">
    <source>
        <dbReference type="EMBL" id="PIM99286.1"/>
    </source>
</evidence>
<feature type="region of interest" description="Disordered" evidence="1">
    <location>
        <begin position="276"/>
        <end position="299"/>
    </location>
</feature>
<evidence type="ECO:0000256" key="1">
    <source>
        <dbReference type="SAM" id="MobiDB-lite"/>
    </source>
</evidence>
<dbReference type="OrthoDB" id="689803at2759"/>
<feature type="compositionally biased region" description="Polar residues" evidence="1">
    <location>
        <begin position="331"/>
        <end position="342"/>
    </location>
</feature>
<dbReference type="EMBL" id="NKXS01007685">
    <property type="protein sequence ID" value="PIM99286.1"/>
    <property type="molecule type" value="Genomic_DNA"/>
</dbReference>
<dbReference type="GO" id="GO:0005886">
    <property type="term" value="C:plasma membrane"/>
    <property type="evidence" value="ECO:0007669"/>
    <property type="project" value="InterPro"/>
</dbReference>
<name>A0A2G9G1T7_9LAMI</name>
<protein>
    <recommendedName>
        <fullName evidence="4">Membrane-associated kinase regulator 2</fullName>
    </recommendedName>
</protein>
<proteinExistence type="predicted"/>
<dbReference type="STRING" id="429701.A0A2G9G1T7"/>
<feature type="compositionally biased region" description="Acidic residues" evidence="1">
    <location>
        <begin position="85"/>
        <end position="95"/>
    </location>
</feature>
<dbReference type="Proteomes" id="UP000231279">
    <property type="component" value="Unassembled WGS sequence"/>
</dbReference>
<evidence type="ECO:0008006" key="4">
    <source>
        <dbReference type="Google" id="ProtNLM"/>
    </source>
</evidence>
<dbReference type="InterPro" id="IPR039619">
    <property type="entry name" value="MAKR2/5"/>
</dbReference>
<organism evidence="2 3">
    <name type="scientific">Handroanthus impetiginosus</name>
    <dbReference type="NCBI Taxonomy" id="429701"/>
    <lineage>
        <taxon>Eukaryota</taxon>
        <taxon>Viridiplantae</taxon>
        <taxon>Streptophyta</taxon>
        <taxon>Embryophyta</taxon>
        <taxon>Tracheophyta</taxon>
        <taxon>Spermatophyta</taxon>
        <taxon>Magnoliopsida</taxon>
        <taxon>eudicotyledons</taxon>
        <taxon>Gunneridae</taxon>
        <taxon>Pentapetalae</taxon>
        <taxon>asterids</taxon>
        <taxon>lamiids</taxon>
        <taxon>Lamiales</taxon>
        <taxon>Bignoniaceae</taxon>
        <taxon>Crescentiina</taxon>
        <taxon>Tabebuia alliance</taxon>
        <taxon>Handroanthus</taxon>
    </lineage>
</organism>
<feature type="region of interest" description="Disordered" evidence="1">
    <location>
        <begin position="63"/>
        <end position="95"/>
    </location>
</feature>